<dbReference type="AlphaFoldDB" id="A0A183UTS7"/>
<organism evidence="1 2">
    <name type="scientific">Toxocara canis</name>
    <name type="common">Canine roundworm</name>
    <dbReference type="NCBI Taxonomy" id="6265"/>
    <lineage>
        <taxon>Eukaryota</taxon>
        <taxon>Metazoa</taxon>
        <taxon>Ecdysozoa</taxon>
        <taxon>Nematoda</taxon>
        <taxon>Chromadorea</taxon>
        <taxon>Rhabditida</taxon>
        <taxon>Spirurina</taxon>
        <taxon>Ascaridomorpha</taxon>
        <taxon>Ascaridoidea</taxon>
        <taxon>Toxocaridae</taxon>
        <taxon>Toxocara</taxon>
    </lineage>
</organism>
<name>A0A183UTS7_TOXCA</name>
<evidence type="ECO:0000313" key="1">
    <source>
        <dbReference type="Proteomes" id="UP000050794"/>
    </source>
</evidence>
<dbReference type="InterPro" id="IPR020149">
    <property type="entry name" value="Uncharacterised_C02F5.10"/>
</dbReference>
<dbReference type="Pfam" id="PF17309">
    <property type="entry name" value="DUF5356"/>
    <property type="match status" value="1"/>
</dbReference>
<dbReference type="WBParaSite" id="TCNE_0001189701-mRNA-1">
    <property type="protein sequence ID" value="TCNE_0001189701-mRNA-1"/>
    <property type="gene ID" value="TCNE_0001189701"/>
</dbReference>
<keyword evidence="1" id="KW-1185">Reference proteome</keyword>
<accession>A0A183UTS7</accession>
<protein>
    <submittedName>
        <fullName evidence="2">Lipoprotein</fullName>
    </submittedName>
</protein>
<dbReference type="Proteomes" id="UP000050794">
    <property type="component" value="Unassembled WGS sequence"/>
</dbReference>
<proteinExistence type="predicted"/>
<reference evidence="2" key="1">
    <citation type="submission" date="2016-06" db="UniProtKB">
        <authorList>
            <consortium name="WormBaseParasite"/>
        </authorList>
    </citation>
    <scope>IDENTIFICATION</scope>
</reference>
<evidence type="ECO:0000313" key="2">
    <source>
        <dbReference type="WBParaSite" id="TCNE_0001189701-mRNA-1"/>
    </source>
</evidence>
<sequence>LASCSDKEWDVADPAYGSELINLKKKPHKVTVFAAPRGKTIERTKIIKAEARPEGKGENNSNKFRYFCSECANGGSGGAWGEAKTDCETRDKEKAFFAMV</sequence>